<proteinExistence type="predicted"/>
<reference evidence="2" key="1">
    <citation type="submission" date="2023-10" db="EMBL/GenBank/DDBJ databases">
        <authorList>
            <person name="Noh H."/>
        </authorList>
    </citation>
    <scope>NUCLEOTIDE SEQUENCE</scope>
    <source>
        <strain evidence="2">DUCC4014</strain>
    </source>
</reference>
<evidence type="ECO:0000256" key="1">
    <source>
        <dbReference type="SAM" id="MobiDB-lite"/>
    </source>
</evidence>
<keyword evidence="3" id="KW-1185">Reference proteome</keyword>
<dbReference type="AlphaFoldDB" id="A0AAF0Y747"/>
<dbReference type="EMBL" id="CP086716">
    <property type="protein sequence ID" value="WOO80597.1"/>
    <property type="molecule type" value="Genomic_DNA"/>
</dbReference>
<protein>
    <submittedName>
        <fullName evidence="2">Uncharacterized protein</fullName>
    </submittedName>
</protein>
<evidence type="ECO:0000313" key="2">
    <source>
        <dbReference type="EMBL" id="WOO80597.1"/>
    </source>
</evidence>
<dbReference type="Proteomes" id="UP000827549">
    <property type="component" value="Chromosome 3"/>
</dbReference>
<accession>A0AAF0Y747</accession>
<sequence>MSTVAVPLASVLMLPRSPTWRTLASGAPTCTTSTTTRTAAATLRSCQANNAYQAPGQERGAHDYTPAGRVQPGIPDNACLDDREGWAIDDGITWVGMLETGWKEAALVLREVDHAGDAAGAGEDGDGLGGSVSAPTHMDRVGPVSVLGDGEGREGGGSSDDLGEEHGSAG</sequence>
<evidence type="ECO:0000313" key="3">
    <source>
        <dbReference type="Proteomes" id="UP000827549"/>
    </source>
</evidence>
<gene>
    <name evidence="2" type="ORF">LOC62_03G004122</name>
</gene>
<organism evidence="2 3">
    <name type="scientific">Vanrija pseudolonga</name>
    <dbReference type="NCBI Taxonomy" id="143232"/>
    <lineage>
        <taxon>Eukaryota</taxon>
        <taxon>Fungi</taxon>
        <taxon>Dikarya</taxon>
        <taxon>Basidiomycota</taxon>
        <taxon>Agaricomycotina</taxon>
        <taxon>Tremellomycetes</taxon>
        <taxon>Trichosporonales</taxon>
        <taxon>Trichosporonaceae</taxon>
        <taxon>Vanrija</taxon>
    </lineage>
</organism>
<name>A0AAF0Y747_9TREE</name>
<feature type="region of interest" description="Disordered" evidence="1">
    <location>
        <begin position="118"/>
        <end position="170"/>
    </location>
</feature>
<dbReference type="RefSeq" id="XP_062626629.1">
    <property type="nucleotide sequence ID" value="XM_062770644.1"/>
</dbReference>
<dbReference type="GeneID" id="87807362"/>